<gene>
    <name evidence="2" type="ORF">GD578_19910</name>
</gene>
<accession>A0AB37D2D0</accession>
<feature type="transmembrane region" description="Helical" evidence="1">
    <location>
        <begin position="150"/>
        <end position="177"/>
    </location>
</feature>
<keyword evidence="1" id="KW-0472">Membrane</keyword>
<reference evidence="2 3" key="1">
    <citation type="journal article" date="2021" name="MSphere">
        <title>Complete Genome Sequencing of Acinetobacter baumannii AC1633 and Acinetobacter nosocomialis AC1530 Unveils a Large Multidrug-Resistant Plasmid Encoding the NDM-1 and OXA-58 Carbapenemases.</title>
        <authorList>
            <person name="Alattraqchi A.G."/>
            <person name="Mohd Rani F."/>
            <person name="A. Rahman N.I."/>
            <person name="Ismail S."/>
            <person name="Cleary D.W."/>
            <person name="Clarke S.C."/>
            <person name="Yeo C.C."/>
        </authorList>
    </citation>
    <scope>NUCLEOTIDE SEQUENCE [LARGE SCALE GENOMIC DNA]</scope>
    <source>
        <strain evidence="2 3">AC1530</strain>
        <plasmid evidence="2">pAC1530</plasmid>
    </source>
</reference>
<keyword evidence="2" id="KW-0614">Plasmid</keyword>
<organism evidence="2 3">
    <name type="scientific">Acinetobacter nosocomialis</name>
    <dbReference type="NCBI Taxonomy" id="106654"/>
    <lineage>
        <taxon>Bacteria</taxon>
        <taxon>Pseudomonadati</taxon>
        <taxon>Pseudomonadota</taxon>
        <taxon>Gammaproteobacteria</taxon>
        <taxon>Moraxellales</taxon>
        <taxon>Moraxellaceae</taxon>
        <taxon>Acinetobacter</taxon>
        <taxon>Acinetobacter calcoaceticus/baumannii complex</taxon>
    </lineage>
</organism>
<dbReference type="Proteomes" id="UP000325778">
    <property type="component" value="Plasmid pAC1530"/>
</dbReference>
<dbReference type="RefSeq" id="WP_061403642.1">
    <property type="nucleotide sequence ID" value="NZ_CP045561.1"/>
</dbReference>
<protein>
    <submittedName>
        <fullName evidence="2">Uncharacterized protein</fullName>
    </submittedName>
</protein>
<keyword evidence="1" id="KW-1133">Transmembrane helix</keyword>
<geneLocation type="plasmid" evidence="2 3">
    <name>pAC1530</name>
</geneLocation>
<evidence type="ECO:0000256" key="1">
    <source>
        <dbReference type="SAM" id="Phobius"/>
    </source>
</evidence>
<evidence type="ECO:0000313" key="3">
    <source>
        <dbReference type="Proteomes" id="UP000325778"/>
    </source>
</evidence>
<keyword evidence="1" id="KW-0812">Transmembrane</keyword>
<dbReference type="EMBL" id="CP045561">
    <property type="protein sequence ID" value="QGA46145.1"/>
    <property type="molecule type" value="Genomic_DNA"/>
</dbReference>
<proteinExistence type="predicted"/>
<evidence type="ECO:0000313" key="2">
    <source>
        <dbReference type="EMBL" id="QGA46145.1"/>
    </source>
</evidence>
<sequence length="227" mass="26491">MFGKIFKGVKFLYVTVPLKGLLANLGYKQLKQSLEVNKKQFKQIRNPICPVCFKCCINFEKNNFNAAAENKKSNLPKNSIQLHITCDNPECTLDEVIYSIDDKKQIKQNVDNLIVKIGDKKRDNILKELSPSFVNMKINEHFQKAQLFKWLSIACFTAAIITFIFYGFIAFICWSLFGTGMFLLSLKCAFQCWQAQTFNIFRTSSLFMYWFKNHQWFKKPTLIQLKS</sequence>
<dbReference type="AlphaFoldDB" id="A0AB37D2D0"/>
<name>A0AB37D2D0_ACINO</name>